<evidence type="ECO:0000259" key="1">
    <source>
        <dbReference type="PROSITE" id="PS50937"/>
    </source>
</evidence>
<reference evidence="2 3" key="1">
    <citation type="submission" date="2018-08" db="EMBL/GenBank/DDBJ databases">
        <title>Paenibacillus sp. M4BSY-1, whole genome shotgun sequence.</title>
        <authorList>
            <person name="Tuo L."/>
        </authorList>
    </citation>
    <scope>NUCLEOTIDE SEQUENCE [LARGE SCALE GENOMIC DNA]</scope>
    <source>
        <strain evidence="2 3">M4BSY-1</strain>
    </source>
</reference>
<evidence type="ECO:0000313" key="2">
    <source>
        <dbReference type="EMBL" id="REK75058.1"/>
    </source>
</evidence>
<dbReference type="Proteomes" id="UP000261905">
    <property type="component" value="Unassembled WGS sequence"/>
</dbReference>
<dbReference type="PROSITE" id="PS50937">
    <property type="entry name" value="HTH_MERR_2"/>
    <property type="match status" value="1"/>
</dbReference>
<organism evidence="2 3">
    <name type="scientific">Paenibacillus paeoniae</name>
    <dbReference type="NCBI Taxonomy" id="2292705"/>
    <lineage>
        <taxon>Bacteria</taxon>
        <taxon>Bacillati</taxon>
        <taxon>Bacillota</taxon>
        <taxon>Bacilli</taxon>
        <taxon>Bacillales</taxon>
        <taxon>Paenibacillaceae</taxon>
        <taxon>Paenibacillus</taxon>
    </lineage>
</organism>
<dbReference type="AlphaFoldDB" id="A0A371PHQ4"/>
<dbReference type="InterPro" id="IPR010499">
    <property type="entry name" value="AraC_E-bd"/>
</dbReference>
<dbReference type="SUPFAM" id="SSF55136">
    <property type="entry name" value="Probable bacterial effector-binding domain"/>
    <property type="match status" value="1"/>
</dbReference>
<feature type="domain" description="HTH merR-type" evidence="1">
    <location>
        <begin position="3"/>
        <end position="73"/>
    </location>
</feature>
<dbReference type="InterPro" id="IPR009061">
    <property type="entry name" value="DNA-bd_dom_put_sf"/>
</dbReference>
<dbReference type="Gene3D" id="1.10.1660.10">
    <property type="match status" value="1"/>
</dbReference>
<dbReference type="Pfam" id="PF13411">
    <property type="entry name" value="MerR_1"/>
    <property type="match status" value="1"/>
</dbReference>
<dbReference type="InterPro" id="IPR011256">
    <property type="entry name" value="Reg_factor_effector_dom_sf"/>
</dbReference>
<protein>
    <submittedName>
        <fullName evidence="2">MerR family transcriptional regulator</fullName>
    </submittedName>
</protein>
<dbReference type="InterPro" id="IPR029442">
    <property type="entry name" value="GyrI-like"/>
</dbReference>
<evidence type="ECO:0000313" key="3">
    <source>
        <dbReference type="Proteomes" id="UP000261905"/>
    </source>
</evidence>
<accession>A0A371PHQ4</accession>
<comment type="caution">
    <text evidence="2">The sequence shown here is derived from an EMBL/GenBank/DDBJ whole genome shotgun (WGS) entry which is preliminary data.</text>
</comment>
<keyword evidence="3" id="KW-1185">Reference proteome</keyword>
<dbReference type="SMART" id="SM00871">
    <property type="entry name" value="AraC_E_bind"/>
    <property type="match status" value="1"/>
</dbReference>
<dbReference type="Gene3D" id="3.20.80.10">
    <property type="entry name" value="Regulatory factor, effector binding domain"/>
    <property type="match status" value="1"/>
</dbReference>
<dbReference type="InterPro" id="IPR000551">
    <property type="entry name" value="MerR-type_HTH_dom"/>
</dbReference>
<dbReference type="SUPFAM" id="SSF46955">
    <property type="entry name" value="Putative DNA-binding domain"/>
    <property type="match status" value="1"/>
</dbReference>
<dbReference type="OrthoDB" id="9773308at2"/>
<dbReference type="GO" id="GO:0003677">
    <property type="term" value="F:DNA binding"/>
    <property type="evidence" value="ECO:0007669"/>
    <property type="project" value="InterPro"/>
</dbReference>
<proteinExistence type="predicted"/>
<sequence length="272" mass="30978">MDMLTIGLVARLYGITAKTLRHYDAIGLFTPAQVGADNLYRLYAPEQLPELRTILFLRSMGLSIDSIQEMKRNGTLKDADYIKRLLQQRADAIQDEVGSLNRQLHDIHRMVEYMTSTGGIPMEPKVVEKEAFTVVGIAWNSQSREGDIPTMWGSFIQREHEIEGKREPKVSYGICIPMDECEDFTYVASYEAYGEQPPAGMTKVDVPAQRYAVFTHKGKTESMGETYELIYGKWLSLQGLKLTKGIDFERYDERFHGPESDSSEVDIYIPIE</sequence>
<dbReference type="EMBL" id="QUBQ01000002">
    <property type="protein sequence ID" value="REK75058.1"/>
    <property type="molecule type" value="Genomic_DNA"/>
</dbReference>
<gene>
    <name evidence="2" type="ORF">DX130_15600</name>
</gene>
<dbReference type="Pfam" id="PF06445">
    <property type="entry name" value="GyrI-like"/>
    <property type="match status" value="1"/>
</dbReference>
<name>A0A371PHQ4_9BACL</name>
<dbReference type="SMART" id="SM00422">
    <property type="entry name" value="HTH_MERR"/>
    <property type="match status" value="1"/>
</dbReference>
<dbReference type="PANTHER" id="PTHR36444:SF2">
    <property type="entry name" value="TRANSCRIPTIONAL REGULATOR PROTEIN YOBU-RELATED"/>
    <property type="match status" value="1"/>
</dbReference>
<dbReference type="GO" id="GO:0006355">
    <property type="term" value="P:regulation of DNA-templated transcription"/>
    <property type="evidence" value="ECO:0007669"/>
    <property type="project" value="InterPro"/>
</dbReference>
<dbReference type="InterPro" id="IPR053182">
    <property type="entry name" value="YobU-like_regulator"/>
</dbReference>
<dbReference type="PANTHER" id="PTHR36444">
    <property type="entry name" value="TRANSCRIPTIONAL REGULATOR PROTEIN YOBU-RELATED"/>
    <property type="match status" value="1"/>
</dbReference>